<sequence>MSSQEYYQGQQGGYPAHPQASYGPPQGQYGPPQGQYYAPPQGQPPMQYQQAPPPQESRGRRGGSNNCLVACLAALCCCCAVEEGCECCKSVNNTPCHTPPNGGRESQGRSGLIQAHIRTSLGGNAGIKNPYANPSFSIDCCECLLRHEHESFHIELRRENTLLFSLFYSSIYPIASPLTSLLQHEDALRIHIHVNNYREWQKPAGASRFIGSRHVLAKGRFMASFMYFCFAAFAVYGTSVAFSYSGSGFFYNPVGKDWDLTGDDDVL</sequence>
<dbReference type="EMBL" id="JELW01000009">
    <property type="protein sequence ID" value="EXV01209.1"/>
    <property type="molecule type" value="Genomic_DNA"/>
</dbReference>
<evidence type="ECO:0000313" key="8">
    <source>
        <dbReference type="Proteomes" id="UP000030151"/>
    </source>
</evidence>
<evidence type="ECO:0000256" key="3">
    <source>
        <dbReference type="ARBA" id="ARBA00023136"/>
    </source>
</evidence>
<proteinExistence type="inferred from homology"/>
<evidence type="ECO:0000256" key="5">
    <source>
        <dbReference type="SAM" id="Phobius"/>
    </source>
</evidence>
<keyword evidence="5" id="KW-1133">Transmembrane helix</keyword>
<feature type="transmembrane region" description="Helical" evidence="5">
    <location>
        <begin position="221"/>
        <end position="244"/>
    </location>
</feature>
<dbReference type="Pfam" id="PF12734">
    <property type="entry name" value="CYSTM"/>
    <property type="match status" value="1"/>
</dbReference>
<keyword evidence="3 5" id="KW-0472">Membrane</keyword>
<evidence type="ECO:0000256" key="2">
    <source>
        <dbReference type="ARBA" id="ARBA00009444"/>
    </source>
</evidence>
<reference evidence="7 8" key="1">
    <citation type="submission" date="2014-02" db="EMBL/GenBank/DDBJ databases">
        <title>The genome sequence of the entomopathogenic fungus Metarhizium robertsii ARSEF 2575.</title>
        <authorList>
            <person name="Giuliano Garisto Donzelli B."/>
            <person name="Roe B.A."/>
            <person name="Macmil S.L."/>
            <person name="Krasnoff S.B."/>
            <person name="Gibson D.M."/>
        </authorList>
    </citation>
    <scope>NUCLEOTIDE SEQUENCE [LARGE SCALE GENOMIC DNA]</scope>
    <source>
        <strain evidence="7 8">ARSEF 2575</strain>
    </source>
</reference>
<organism evidence="7 8">
    <name type="scientific">Metarhizium robertsii</name>
    <dbReference type="NCBI Taxonomy" id="568076"/>
    <lineage>
        <taxon>Eukaryota</taxon>
        <taxon>Fungi</taxon>
        <taxon>Dikarya</taxon>
        <taxon>Ascomycota</taxon>
        <taxon>Pezizomycotina</taxon>
        <taxon>Sordariomycetes</taxon>
        <taxon>Hypocreomycetidae</taxon>
        <taxon>Hypocreales</taxon>
        <taxon>Clavicipitaceae</taxon>
        <taxon>Metarhizium</taxon>
    </lineage>
</organism>
<dbReference type="Proteomes" id="UP000030151">
    <property type="component" value="Unassembled WGS sequence"/>
</dbReference>
<protein>
    <recommendedName>
        <fullName evidence="6">Cysteine-rich transmembrane domain-containing protein</fullName>
    </recommendedName>
</protein>
<dbReference type="GO" id="GO:0016020">
    <property type="term" value="C:membrane"/>
    <property type="evidence" value="ECO:0007669"/>
    <property type="project" value="UniProtKB-SubCell"/>
</dbReference>
<comment type="subcellular location">
    <subcellularLocation>
        <location evidence="1">Membrane</location>
    </subcellularLocation>
</comment>
<evidence type="ECO:0000256" key="1">
    <source>
        <dbReference type="ARBA" id="ARBA00004370"/>
    </source>
</evidence>
<accession>A0A014PB13</accession>
<feature type="region of interest" description="Disordered" evidence="4">
    <location>
        <begin position="1"/>
        <end position="59"/>
    </location>
</feature>
<keyword evidence="5" id="KW-0812">Transmembrane</keyword>
<feature type="compositionally biased region" description="Low complexity" evidence="4">
    <location>
        <begin position="18"/>
        <end position="50"/>
    </location>
</feature>
<dbReference type="HOGENOM" id="CLU_1042377_0_0_1"/>
<comment type="similarity">
    <text evidence="2">Belongs to the CYSTM1 family.</text>
</comment>
<dbReference type="AlphaFoldDB" id="A0A014PB13"/>
<dbReference type="eggNOG" id="ENOG502SVP4">
    <property type="taxonomic scope" value="Eukaryota"/>
</dbReference>
<feature type="domain" description="Cysteine-rich transmembrane" evidence="6">
    <location>
        <begin position="45"/>
        <end position="85"/>
    </location>
</feature>
<evidence type="ECO:0000259" key="6">
    <source>
        <dbReference type="Pfam" id="PF12734"/>
    </source>
</evidence>
<dbReference type="InterPro" id="IPR028144">
    <property type="entry name" value="CYSTM_dom"/>
</dbReference>
<evidence type="ECO:0000313" key="7">
    <source>
        <dbReference type="EMBL" id="EXV01209.1"/>
    </source>
</evidence>
<comment type="caution">
    <text evidence="7">The sequence shown here is derived from an EMBL/GenBank/DDBJ whole genome shotgun (WGS) entry which is preliminary data.</text>
</comment>
<evidence type="ECO:0000256" key="4">
    <source>
        <dbReference type="SAM" id="MobiDB-lite"/>
    </source>
</evidence>
<name>A0A014PB13_9HYPO</name>
<gene>
    <name evidence="7" type="ORF">X797_005782</name>
</gene>